<dbReference type="InterPro" id="IPR042138">
    <property type="entry name" value="PX_Grd19_PX"/>
</dbReference>
<evidence type="ECO:0000256" key="7">
    <source>
        <dbReference type="ARBA" id="ARBA00022490"/>
    </source>
</evidence>
<dbReference type="InterPro" id="IPR051074">
    <property type="entry name" value="Sorting_Nexin"/>
</dbReference>
<dbReference type="GO" id="GO:0034499">
    <property type="term" value="P:late endosome to Golgi transport"/>
    <property type="evidence" value="ECO:0007669"/>
    <property type="project" value="TreeGrafter"/>
</dbReference>
<dbReference type="InterPro" id="IPR036871">
    <property type="entry name" value="PX_dom_sf"/>
</dbReference>
<name>A0AAF0DRN8_9BASI</name>
<evidence type="ECO:0000259" key="14">
    <source>
        <dbReference type="PROSITE" id="PS50195"/>
    </source>
</evidence>
<evidence type="ECO:0000256" key="5">
    <source>
        <dbReference type="ARBA" id="ARBA00020436"/>
    </source>
</evidence>
<sequence length="324" mass="35920">MSLFYSDSSFSDNPLTGSQAEVWGGTSQSNVFDETPAQVPKTTSLVPDTEEVVDEEHPWGPPPELAPVQPKQPTESLNAWDRMSSAAVDPEPLAAVSDPTFSPFAAPASGIPSYMGTTHTPDLQPYATTNTLYQAATEPVQPAAPTAQLSSERISPSASAHASNTARTATQTKSVYPTTYSPFARVETLGSRYDTTDDMYSVPENFLEVEVRNPITHGNGRKMFTDYEIVTRTNIPAFKLSYSSVRRRYSDFDYFRDLLERESNRVNIPMLPGKVYTGRFSEDVIEARREGLERFLQIVAGHPLLQTGSKHMAAFLQDPQWRRP</sequence>
<evidence type="ECO:0000256" key="1">
    <source>
        <dbReference type="ARBA" id="ARBA00004179"/>
    </source>
</evidence>
<reference evidence="15" key="1">
    <citation type="submission" date="2023-03" db="EMBL/GenBank/DDBJ databases">
        <title>Mating type loci evolution in Malassezia.</title>
        <authorList>
            <person name="Coelho M.A."/>
        </authorList>
    </citation>
    <scope>NUCLEOTIDE SEQUENCE</scope>
    <source>
        <strain evidence="15">CBS 14135</strain>
    </source>
</reference>
<dbReference type="CDD" id="cd07295">
    <property type="entry name" value="PX_Grd19"/>
    <property type="match status" value="1"/>
</dbReference>
<dbReference type="PANTHER" id="PTHR45963:SF2">
    <property type="entry name" value="RE52028P"/>
    <property type="match status" value="1"/>
</dbReference>
<protein>
    <recommendedName>
        <fullName evidence="5">Sorting nexin-3</fullName>
    </recommendedName>
</protein>
<comment type="function">
    <text evidence="12">Required for retention of late Golgi membrane proteins. Component of the retrieval machinery that functions by direct interaction with the cytosolic tails of certain TGN membrane proteins during the sorting/budding process at the prevacuolar compartment. Binds phosphatidylinositol 3-phosphate (PtdIns(P3)).</text>
</comment>
<dbReference type="SMART" id="SM00312">
    <property type="entry name" value="PX"/>
    <property type="match status" value="1"/>
</dbReference>
<evidence type="ECO:0000256" key="12">
    <source>
        <dbReference type="ARBA" id="ARBA00025533"/>
    </source>
</evidence>
<feature type="domain" description="PX" evidence="14">
    <location>
        <begin position="205"/>
        <end position="323"/>
    </location>
</feature>
<dbReference type="GO" id="GO:0015031">
    <property type="term" value="P:protein transport"/>
    <property type="evidence" value="ECO:0007669"/>
    <property type="project" value="UniProtKB-KW"/>
</dbReference>
<evidence type="ECO:0000256" key="13">
    <source>
        <dbReference type="SAM" id="MobiDB-lite"/>
    </source>
</evidence>
<keyword evidence="7" id="KW-0963">Cytoplasm</keyword>
<evidence type="ECO:0000256" key="6">
    <source>
        <dbReference type="ARBA" id="ARBA00022448"/>
    </source>
</evidence>
<evidence type="ECO:0000256" key="11">
    <source>
        <dbReference type="ARBA" id="ARBA00023136"/>
    </source>
</evidence>
<dbReference type="PANTHER" id="PTHR45963">
    <property type="entry name" value="RE52028P"/>
    <property type="match status" value="1"/>
</dbReference>
<dbReference type="GO" id="GO:0032456">
    <property type="term" value="P:endocytic recycling"/>
    <property type="evidence" value="ECO:0007669"/>
    <property type="project" value="TreeGrafter"/>
</dbReference>
<dbReference type="GO" id="GO:0032266">
    <property type="term" value="F:phosphatidylinositol-3-phosphate binding"/>
    <property type="evidence" value="ECO:0007669"/>
    <property type="project" value="InterPro"/>
</dbReference>
<comment type="similarity">
    <text evidence="4">Belongs to the sorting nexin family.</text>
</comment>
<dbReference type="EMBL" id="CP119951">
    <property type="protein sequence ID" value="WFC94416.1"/>
    <property type="molecule type" value="Genomic_DNA"/>
</dbReference>
<evidence type="ECO:0000256" key="8">
    <source>
        <dbReference type="ARBA" id="ARBA00022927"/>
    </source>
</evidence>
<dbReference type="GO" id="GO:0000139">
    <property type="term" value="C:Golgi membrane"/>
    <property type="evidence" value="ECO:0007669"/>
    <property type="project" value="UniProtKB-SubCell"/>
</dbReference>
<organism evidence="15 16">
    <name type="scientific">Malassezia brasiliensis</name>
    <dbReference type="NCBI Taxonomy" id="1821822"/>
    <lineage>
        <taxon>Eukaryota</taxon>
        <taxon>Fungi</taxon>
        <taxon>Dikarya</taxon>
        <taxon>Basidiomycota</taxon>
        <taxon>Ustilaginomycotina</taxon>
        <taxon>Malasseziomycetes</taxon>
        <taxon>Malasseziales</taxon>
        <taxon>Malasseziaceae</taxon>
        <taxon>Malassezia</taxon>
    </lineage>
</organism>
<dbReference type="Pfam" id="PF00787">
    <property type="entry name" value="PX"/>
    <property type="match status" value="1"/>
</dbReference>
<dbReference type="AlphaFoldDB" id="A0AAF0DRN8"/>
<feature type="compositionally biased region" description="Polar residues" evidence="13">
    <location>
        <begin position="1"/>
        <end position="32"/>
    </location>
</feature>
<evidence type="ECO:0000256" key="3">
    <source>
        <dbReference type="ARBA" id="ARBA00004496"/>
    </source>
</evidence>
<dbReference type="GO" id="GO:0030904">
    <property type="term" value="C:retromer complex"/>
    <property type="evidence" value="ECO:0007669"/>
    <property type="project" value="TreeGrafter"/>
</dbReference>
<dbReference type="PROSITE" id="PS50195">
    <property type="entry name" value="PX"/>
    <property type="match status" value="1"/>
</dbReference>
<keyword evidence="11" id="KW-0472">Membrane</keyword>
<evidence type="ECO:0000256" key="10">
    <source>
        <dbReference type="ARBA" id="ARBA00023121"/>
    </source>
</evidence>
<dbReference type="Proteomes" id="UP001216638">
    <property type="component" value="Chromosome 1"/>
</dbReference>
<evidence type="ECO:0000256" key="2">
    <source>
        <dbReference type="ARBA" id="ARBA00004255"/>
    </source>
</evidence>
<dbReference type="GO" id="GO:0031901">
    <property type="term" value="C:early endosome membrane"/>
    <property type="evidence" value="ECO:0007669"/>
    <property type="project" value="TreeGrafter"/>
</dbReference>
<keyword evidence="10" id="KW-0446">Lipid-binding</keyword>
<dbReference type="SUPFAM" id="SSF64268">
    <property type="entry name" value="PX domain"/>
    <property type="match status" value="1"/>
</dbReference>
<comment type="subcellular location">
    <subcellularLocation>
        <location evidence="3">Cytoplasm</location>
    </subcellularLocation>
    <subcellularLocation>
        <location evidence="2">Golgi apparatus membrane</location>
        <topology evidence="2">Peripheral membrane protein</topology>
        <orientation evidence="2">Cytoplasmic side</orientation>
    </subcellularLocation>
    <subcellularLocation>
        <location evidence="1">Prevacuolar compartment membrane</location>
        <topology evidence="1">Peripheral membrane protein</topology>
        <orientation evidence="1">Cytoplasmic side</orientation>
    </subcellularLocation>
</comment>
<dbReference type="InterPro" id="IPR001683">
    <property type="entry name" value="PX_dom"/>
</dbReference>
<evidence type="ECO:0000313" key="15">
    <source>
        <dbReference type="EMBL" id="WFC94416.1"/>
    </source>
</evidence>
<keyword evidence="9" id="KW-0333">Golgi apparatus</keyword>
<keyword evidence="8" id="KW-0653">Protein transport</keyword>
<accession>A0AAF0DRN8</accession>
<dbReference type="Gene3D" id="3.30.1520.10">
    <property type="entry name" value="Phox-like domain"/>
    <property type="match status" value="1"/>
</dbReference>
<keyword evidence="6" id="KW-0813">Transport</keyword>
<keyword evidence="16" id="KW-1185">Reference proteome</keyword>
<evidence type="ECO:0000256" key="9">
    <source>
        <dbReference type="ARBA" id="ARBA00023034"/>
    </source>
</evidence>
<evidence type="ECO:0000313" key="16">
    <source>
        <dbReference type="Proteomes" id="UP001216638"/>
    </source>
</evidence>
<feature type="region of interest" description="Disordered" evidence="13">
    <location>
        <begin position="1"/>
        <end position="82"/>
    </location>
</feature>
<evidence type="ECO:0000256" key="4">
    <source>
        <dbReference type="ARBA" id="ARBA00010883"/>
    </source>
</evidence>
<gene>
    <name evidence="15" type="primary">SNX3</name>
    <name evidence="15" type="ORF">MBRA1_001046</name>
</gene>
<proteinExistence type="inferred from homology"/>